<gene>
    <name evidence="2" type="ORF">DSM106044_01204</name>
</gene>
<dbReference type="EMBL" id="QGQD01000025">
    <property type="protein sequence ID" value="TLD01838.1"/>
    <property type="molecule type" value="Genomic_DNA"/>
</dbReference>
<dbReference type="Pfam" id="PF03457">
    <property type="entry name" value="HA"/>
    <property type="match status" value="3"/>
</dbReference>
<protein>
    <submittedName>
        <fullName evidence="2">Helicase associated domain protein</fullName>
    </submittedName>
</protein>
<dbReference type="RefSeq" id="WP_044293345.1">
    <property type="nucleotide sequence ID" value="NZ_CABMJZ010000105.1"/>
</dbReference>
<dbReference type="InterPro" id="IPR005114">
    <property type="entry name" value="Helicase_assoc"/>
</dbReference>
<name>A0A4V6HS72_9FIRM</name>
<keyword evidence="3" id="KW-1185">Reference proteome</keyword>
<evidence type="ECO:0000313" key="3">
    <source>
        <dbReference type="Proteomes" id="UP000306509"/>
    </source>
</evidence>
<organism evidence="2 3">
    <name type="scientific">Robinsoniella peoriensis</name>
    <dbReference type="NCBI Taxonomy" id="180332"/>
    <lineage>
        <taxon>Bacteria</taxon>
        <taxon>Bacillati</taxon>
        <taxon>Bacillota</taxon>
        <taxon>Clostridia</taxon>
        <taxon>Lachnospirales</taxon>
        <taxon>Lachnospiraceae</taxon>
        <taxon>Robinsoniella</taxon>
    </lineage>
</organism>
<evidence type="ECO:0000259" key="1">
    <source>
        <dbReference type="Pfam" id="PF03457"/>
    </source>
</evidence>
<dbReference type="OrthoDB" id="9802848at2"/>
<evidence type="ECO:0000313" key="2">
    <source>
        <dbReference type="EMBL" id="TLD01838.1"/>
    </source>
</evidence>
<dbReference type="PANTHER" id="PTHR33418">
    <property type="entry name" value="HELICASE-ASSOCIATED"/>
    <property type="match status" value="1"/>
</dbReference>
<accession>A0A4V6HS72</accession>
<dbReference type="Proteomes" id="UP000306509">
    <property type="component" value="Unassembled WGS sequence"/>
</dbReference>
<feature type="domain" description="Helicase-associated" evidence="1">
    <location>
        <begin position="12"/>
        <end position="77"/>
    </location>
</feature>
<feature type="domain" description="Helicase-associated" evidence="1">
    <location>
        <begin position="85"/>
        <end position="146"/>
    </location>
</feature>
<dbReference type="Gene3D" id="6.10.140.530">
    <property type="match status" value="3"/>
</dbReference>
<comment type="caution">
    <text evidence="2">The sequence shown here is derived from an EMBL/GenBank/DDBJ whole genome shotgun (WGS) entry which is preliminary data.</text>
</comment>
<sequence length="221" mass="27241">MEHRVKRHYTRLEWTGWYQFAKEYYLKNGNLKIPVKYRTENGYLLGRWIERQRAAYHEKGVYRIDAHKIYLLDQIGMIWKISVRTEWNIWYEYCKRYYIENGNIDIPRNLIYQDAAIGEWISYQRKCFRKNNLSYQRQLKLEVLGMVWRKRQRRAWDEWYEEAQCYYETFGNLQVPVDYVTGDGKRLGRWVYTQREKVRGDGTLNLDSEKIKKLKEIGIKY</sequence>
<dbReference type="PANTHER" id="PTHR33418:SF1">
    <property type="entry name" value="HELICASE-ASSOCIATED DOMAIN-CONTAINING PROTEIN"/>
    <property type="match status" value="1"/>
</dbReference>
<feature type="domain" description="Helicase-associated" evidence="1">
    <location>
        <begin position="153"/>
        <end position="218"/>
    </location>
</feature>
<dbReference type="AlphaFoldDB" id="A0A4V6HS72"/>
<proteinExistence type="predicted"/>
<dbReference type="STRING" id="180332.GCA_000797495_04353"/>
<reference evidence="2 3" key="1">
    <citation type="journal article" date="2019" name="Anaerobe">
        <title>Detection of Robinsoniella peoriensis in multiple bone samples of a trauma patient.</title>
        <authorList>
            <person name="Schrottner P."/>
            <person name="Hartwich K."/>
            <person name="Bunk B."/>
            <person name="Schober I."/>
            <person name="Helbig S."/>
            <person name="Rudolph W.W."/>
            <person name="Gunzer F."/>
        </authorList>
    </citation>
    <scope>NUCLEOTIDE SEQUENCE [LARGE SCALE GENOMIC DNA]</scope>
    <source>
        <strain evidence="2 3">DSM 106044</strain>
    </source>
</reference>